<name>A0A2I0I809_PUNGR</name>
<keyword evidence="2" id="KW-1185">Reference proteome</keyword>
<gene>
    <name evidence="1" type="ORF">CRG98_039677</name>
</gene>
<dbReference type="EMBL" id="PGOL01003693">
    <property type="protein sequence ID" value="PKI39933.1"/>
    <property type="molecule type" value="Genomic_DNA"/>
</dbReference>
<organism evidence="1 2">
    <name type="scientific">Punica granatum</name>
    <name type="common">Pomegranate</name>
    <dbReference type="NCBI Taxonomy" id="22663"/>
    <lineage>
        <taxon>Eukaryota</taxon>
        <taxon>Viridiplantae</taxon>
        <taxon>Streptophyta</taxon>
        <taxon>Embryophyta</taxon>
        <taxon>Tracheophyta</taxon>
        <taxon>Spermatophyta</taxon>
        <taxon>Magnoliopsida</taxon>
        <taxon>eudicotyledons</taxon>
        <taxon>Gunneridae</taxon>
        <taxon>Pentapetalae</taxon>
        <taxon>rosids</taxon>
        <taxon>malvids</taxon>
        <taxon>Myrtales</taxon>
        <taxon>Lythraceae</taxon>
        <taxon>Punica</taxon>
    </lineage>
</organism>
<dbReference type="Proteomes" id="UP000233551">
    <property type="component" value="Unassembled WGS sequence"/>
</dbReference>
<protein>
    <submittedName>
        <fullName evidence="1">Uncharacterized protein</fullName>
    </submittedName>
</protein>
<dbReference type="AlphaFoldDB" id="A0A2I0I809"/>
<comment type="caution">
    <text evidence="1">The sequence shown here is derived from an EMBL/GenBank/DDBJ whole genome shotgun (WGS) entry which is preliminary data.</text>
</comment>
<proteinExistence type="predicted"/>
<accession>A0A2I0I809</accession>
<evidence type="ECO:0000313" key="2">
    <source>
        <dbReference type="Proteomes" id="UP000233551"/>
    </source>
</evidence>
<reference evidence="1 2" key="1">
    <citation type="submission" date="2017-11" db="EMBL/GenBank/DDBJ databases">
        <title>De-novo sequencing of pomegranate (Punica granatum L.) genome.</title>
        <authorList>
            <person name="Akparov Z."/>
            <person name="Amiraslanov A."/>
            <person name="Hajiyeva S."/>
            <person name="Abbasov M."/>
            <person name="Kaur K."/>
            <person name="Hamwieh A."/>
            <person name="Solovyev V."/>
            <person name="Salamov A."/>
            <person name="Braich B."/>
            <person name="Kosarev P."/>
            <person name="Mahmoud A."/>
            <person name="Hajiyev E."/>
            <person name="Babayeva S."/>
            <person name="Izzatullayeva V."/>
            <person name="Mammadov A."/>
            <person name="Mammadov A."/>
            <person name="Sharifova S."/>
            <person name="Ojaghi J."/>
            <person name="Eynullazada K."/>
            <person name="Bayramov B."/>
            <person name="Abdulazimova A."/>
            <person name="Shahmuradov I."/>
        </authorList>
    </citation>
    <scope>NUCLEOTIDE SEQUENCE [LARGE SCALE GENOMIC DNA]</scope>
    <source>
        <strain evidence="2">cv. AG2017</strain>
        <tissue evidence="1">Leaf</tissue>
    </source>
</reference>
<sequence>MISLGSEVSKLRLDGHIRGERRSRWTPPIETEDIFLGSLKILFFKGWMLWEIRTLNDHGSPRVQNLFDVSLAIHGCLILPPSVFKFSPCRVLGDCLQAAKLPHYSCRKICGGSRMTYEWYSVKIKALRAAGPGGIHAARHLKPLGEKDSNWHAGRLDGLLSESSWRMAWRYSMMHGFGTTGTVLHKDGGSRLKGVNSLKSSGDLWGPNRRPNRATYPYSEPLSNLRSYYRSWERPIGT</sequence>
<evidence type="ECO:0000313" key="1">
    <source>
        <dbReference type="EMBL" id="PKI39933.1"/>
    </source>
</evidence>